<dbReference type="Proteomes" id="UP001391051">
    <property type="component" value="Unassembled WGS sequence"/>
</dbReference>
<gene>
    <name evidence="3" type="ORF">PG986_013336</name>
</gene>
<feature type="region of interest" description="Disordered" evidence="1">
    <location>
        <begin position="69"/>
        <end position="98"/>
    </location>
</feature>
<keyword evidence="2" id="KW-0732">Signal</keyword>
<evidence type="ECO:0000256" key="1">
    <source>
        <dbReference type="SAM" id="MobiDB-lite"/>
    </source>
</evidence>
<evidence type="ECO:0000256" key="2">
    <source>
        <dbReference type="SAM" id="SignalP"/>
    </source>
</evidence>
<evidence type="ECO:0000313" key="4">
    <source>
        <dbReference type="Proteomes" id="UP001391051"/>
    </source>
</evidence>
<evidence type="ECO:0000313" key="3">
    <source>
        <dbReference type="EMBL" id="KAK7940949.1"/>
    </source>
</evidence>
<protein>
    <submittedName>
        <fullName evidence="3">Uncharacterized protein</fullName>
    </submittedName>
</protein>
<feature type="compositionally biased region" description="Low complexity" evidence="1">
    <location>
        <begin position="146"/>
        <end position="161"/>
    </location>
</feature>
<organism evidence="3 4">
    <name type="scientific">Apiospora aurea</name>
    <dbReference type="NCBI Taxonomy" id="335848"/>
    <lineage>
        <taxon>Eukaryota</taxon>
        <taxon>Fungi</taxon>
        <taxon>Dikarya</taxon>
        <taxon>Ascomycota</taxon>
        <taxon>Pezizomycotina</taxon>
        <taxon>Sordariomycetes</taxon>
        <taxon>Xylariomycetidae</taxon>
        <taxon>Amphisphaeriales</taxon>
        <taxon>Apiosporaceae</taxon>
        <taxon>Apiospora</taxon>
    </lineage>
</organism>
<keyword evidence="4" id="KW-1185">Reference proteome</keyword>
<sequence>MRFTLAVVVAAVSFLHVGICEKITFTGSPAAHANIMVLSSALAKAYKAPPLTKRQIKFENGGIQVGGAGGLQLGGSGGKEKKKTTGAGKGQTGGAARNQTAEDLAALKGARQRANGTANAGTGLTLGGILSGGSRGDKTAKPAAGADKAQPAKGEAAASAKGKGGSAEDVTAVKEGEQFKDNLGIIVDKNGNTKNVGGNLGITKGSDGSTSVGGAAGINILSVADDDEDSQDAEDAEQT</sequence>
<dbReference type="GeneID" id="92082620"/>
<feature type="signal peptide" evidence="2">
    <location>
        <begin position="1"/>
        <end position="20"/>
    </location>
</feature>
<proteinExistence type="predicted"/>
<comment type="caution">
    <text evidence="3">The sequence shown here is derived from an EMBL/GenBank/DDBJ whole genome shotgun (WGS) entry which is preliminary data.</text>
</comment>
<reference evidence="3 4" key="1">
    <citation type="submission" date="2023-01" db="EMBL/GenBank/DDBJ databases">
        <title>Analysis of 21 Apiospora genomes using comparative genomics revels a genus with tremendous synthesis potential of carbohydrate active enzymes and secondary metabolites.</title>
        <authorList>
            <person name="Sorensen T."/>
        </authorList>
    </citation>
    <scope>NUCLEOTIDE SEQUENCE [LARGE SCALE GENOMIC DNA]</scope>
    <source>
        <strain evidence="3 4">CBS 24483</strain>
    </source>
</reference>
<name>A0ABR1PVA6_9PEZI</name>
<feature type="region of interest" description="Disordered" evidence="1">
    <location>
        <begin position="219"/>
        <end position="239"/>
    </location>
</feature>
<accession>A0ABR1PVA6</accession>
<feature type="compositionally biased region" description="Acidic residues" evidence="1">
    <location>
        <begin position="224"/>
        <end position="239"/>
    </location>
</feature>
<dbReference type="EMBL" id="JAQQWE010000009">
    <property type="protein sequence ID" value="KAK7940949.1"/>
    <property type="molecule type" value="Genomic_DNA"/>
</dbReference>
<feature type="compositionally biased region" description="Gly residues" evidence="1">
    <location>
        <begin position="124"/>
        <end position="134"/>
    </location>
</feature>
<dbReference type="RefSeq" id="XP_066693701.1">
    <property type="nucleotide sequence ID" value="XM_066849558.1"/>
</dbReference>
<feature type="region of interest" description="Disordered" evidence="1">
    <location>
        <begin position="116"/>
        <end position="169"/>
    </location>
</feature>
<feature type="chain" id="PRO_5046223362" evidence="2">
    <location>
        <begin position="21"/>
        <end position="239"/>
    </location>
</feature>